<dbReference type="KEGG" id="fal:FRAAL2534"/>
<dbReference type="SMART" id="SM00028">
    <property type="entry name" value="TPR"/>
    <property type="match status" value="3"/>
</dbReference>
<dbReference type="InterPro" id="IPR027417">
    <property type="entry name" value="P-loop_NTPase"/>
</dbReference>
<feature type="repeat" description="TPR" evidence="5">
    <location>
        <begin position="853"/>
        <end position="886"/>
    </location>
</feature>
<dbReference type="SMART" id="SM00862">
    <property type="entry name" value="Trans_reg_C"/>
    <property type="match status" value="1"/>
</dbReference>
<dbReference type="InterPro" id="IPR005158">
    <property type="entry name" value="BTAD"/>
</dbReference>
<dbReference type="Proteomes" id="UP000000657">
    <property type="component" value="Chromosome"/>
</dbReference>
<dbReference type="GO" id="GO:0043531">
    <property type="term" value="F:ADP binding"/>
    <property type="evidence" value="ECO:0007669"/>
    <property type="project" value="InterPro"/>
</dbReference>
<evidence type="ECO:0000313" key="10">
    <source>
        <dbReference type="Proteomes" id="UP000000657"/>
    </source>
</evidence>
<sequence>MGGPRLRIVLAMLGLEANRVTPLERLIEAVWGTEPPATARSQIQICISGLRRTFADAGRSNAIATRASGYLLSIDAEELDVTRFGRMVASARDLAGKGQVAEAVEELHGALGLWRGPALQGVESDFVQRAATQLDEMRLTAIEERVRLELALNRHDKVIRELFELVEREPLRERLYGSLMLALYRAGRQAEALKCYRRMRAIFVNELGIEPGKELQQLETAILNHDPVLDLRVPDREADVPAAATGTGTGAGSGPVSGAPGEDTAADSGVVPPRQLPSDIADFTGRSEQLAEIVQSLGADQDQMAARYSVRVLAITGKGGVGKSALAVRAAHELKAHYPDGQLYANLRGMTGAAGSAEVLSRFLRALGVPGPAVPEDPAEGGSMYRSRLAAKRILVVLDDVVDEPLVQALLPGSPSCALIVTSRSRMTGLAGAVCINLEVFDNDLSIDLLADIAGQQRVRAELPAATQLAEFCAGLPLALRIGGARLAHRPHWPIAKLVRRLQDEAGRLDEFEHGGLELRSTISVAYRGVDVSAQRLFRLFALLNGEDFAAWTAAALLDIDVTESEDTLERLVDAQLLDVVVMLGEEPRYRYHDLIRIYAKERLREAGREDESRAAQERVLGCWLSLVRRAHRREYGGDFTVLHGDAALWELPDDVIDDLVEDPITWWESERRPLVGAVRQAAELGMDELCWDLALTSVTLFEAKGYFDDWRETAELALAVCEGAGNVRGAAAMRYSLGSLAVYQQDLQEAERLLPAAFAAFEEIGDLHGQSLVLRNMAQIDWLRGDHSAMLDKYDTALTGLRAVGDRAGEAHVLVNIAKARTEEDTEHESARDMLTAALAICRDIHCERVEAQVIFRLGELYLRDHEAGSAAQAFEWALRLVRRNRDQFGECHALNGLGRAQWRQGNLSAAEASLIQALRLAKQVGDRMIEGRSLLALGEIAMVGSGYEVARIHLAAARELFDRLGVGLLQASVRMIFSELLAAEADYVAAGAELAGARLILLKLGSPEAARMLAELTVKWHLIPGAATS</sequence>
<evidence type="ECO:0000256" key="7">
    <source>
        <dbReference type="SAM" id="MobiDB-lite"/>
    </source>
</evidence>
<dbReference type="PROSITE" id="PS50005">
    <property type="entry name" value="TPR"/>
    <property type="match status" value="1"/>
</dbReference>
<evidence type="ECO:0000313" key="9">
    <source>
        <dbReference type="EMBL" id="CAJ61181.1"/>
    </source>
</evidence>
<keyword evidence="4" id="KW-0804">Transcription</keyword>
<evidence type="ECO:0000256" key="6">
    <source>
        <dbReference type="PROSITE-ProRule" id="PRU01091"/>
    </source>
</evidence>
<dbReference type="GO" id="GO:0000160">
    <property type="term" value="P:phosphorelay signal transduction system"/>
    <property type="evidence" value="ECO:0007669"/>
    <property type="project" value="InterPro"/>
</dbReference>
<dbReference type="CDD" id="cd15831">
    <property type="entry name" value="BTAD"/>
    <property type="match status" value="1"/>
</dbReference>
<dbReference type="PANTHER" id="PTHR35807:SF1">
    <property type="entry name" value="TRANSCRIPTIONAL REGULATOR REDD"/>
    <property type="match status" value="1"/>
</dbReference>
<evidence type="ECO:0000256" key="1">
    <source>
        <dbReference type="ARBA" id="ARBA00005820"/>
    </source>
</evidence>
<evidence type="ECO:0000256" key="3">
    <source>
        <dbReference type="ARBA" id="ARBA00023125"/>
    </source>
</evidence>
<gene>
    <name evidence="9" type="ordered locus">FRAAL2534</name>
</gene>
<dbReference type="InterPro" id="IPR036388">
    <property type="entry name" value="WH-like_DNA-bd_sf"/>
</dbReference>
<reference evidence="9 10" key="1">
    <citation type="journal article" date="2007" name="Genome Res.">
        <title>Genome characteristics of facultatively symbiotic Frankia sp. strains reflect host range and host plant biogeography.</title>
        <authorList>
            <person name="Normand P."/>
            <person name="Lapierre P."/>
            <person name="Tisa L.S."/>
            <person name="Gogarten J.P."/>
            <person name="Alloisio N."/>
            <person name="Bagnarol E."/>
            <person name="Bassi C.A."/>
            <person name="Berry A.M."/>
            <person name="Bickhart D.M."/>
            <person name="Choisne N."/>
            <person name="Couloux A."/>
            <person name="Cournoyer B."/>
            <person name="Cruveiller S."/>
            <person name="Daubin V."/>
            <person name="Demange N."/>
            <person name="Francino M.P."/>
            <person name="Goltsman E."/>
            <person name="Huang Y."/>
            <person name="Kopp O.R."/>
            <person name="Labarre L."/>
            <person name="Lapidus A."/>
            <person name="Lavire C."/>
            <person name="Marechal J."/>
            <person name="Martinez M."/>
            <person name="Mastronunzio J.E."/>
            <person name="Mullin B.C."/>
            <person name="Niemann J."/>
            <person name="Pujic P."/>
            <person name="Rawnsley T."/>
            <person name="Rouy Z."/>
            <person name="Schenowitz C."/>
            <person name="Sellstedt A."/>
            <person name="Tavares F."/>
            <person name="Tomkins J.P."/>
            <person name="Vallenet D."/>
            <person name="Valverde C."/>
            <person name="Wall L.G."/>
            <person name="Wang Y."/>
            <person name="Medigue C."/>
            <person name="Benson D.R."/>
        </authorList>
    </citation>
    <scope>NUCLEOTIDE SEQUENCE [LARGE SCALE GENOMIC DNA]</scope>
    <source>
        <strain evidence="10">DSM 45986 / CECT 9034 / ACN14a</strain>
    </source>
</reference>
<dbReference type="SMART" id="SM01043">
    <property type="entry name" value="BTAD"/>
    <property type="match status" value="1"/>
</dbReference>
<dbReference type="InterPro" id="IPR011990">
    <property type="entry name" value="TPR-like_helical_dom_sf"/>
</dbReference>
<feature type="DNA-binding region" description="OmpR/PhoB-type" evidence="6">
    <location>
        <begin position="1"/>
        <end position="74"/>
    </location>
</feature>
<keyword evidence="2" id="KW-0805">Transcription regulation</keyword>
<dbReference type="Gene3D" id="3.40.50.300">
    <property type="entry name" value="P-loop containing nucleotide triphosphate hydrolases"/>
    <property type="match status" value="1"/>
</dbReference>
<protein>
    <submittedName>
        <fullName evidence="9">Regulatory protein (AfsR-like protein)</fullName>
    </submittedName>
</protein>
<evidence type="ECO:0000259" key="8">
    <source>
        <dbReference type="PROSITE" id="PS51755"/>
    </source>
</evidence>
<dbReference type="HOGENOM" id="CLU_004665_2_0_11"/>
<organism evidence="9 10">
    <name type="scientific">Frankia alni (strain DSM 45986 / CECT 9034 / ACN14a)</name>
    <dbReference type="NCBI Taxonomy" id="326424"/>
    <lineage>
        <taxon>Bacteria</taxon>
        <taxon>Bacillati</taxon>
        <taxon>Actinomycetota</taxon>
        <taxon>Actinomycetes</taxon>
        <taxon>Frankiales</taxon>
        <taxon>Frankiaceae</taxon>
        <taxon>Frankia</taxon>
    </lineage>
</organism>
<accession>Q0RMR6</accession>
<evidence type="ECO:0000256" key="2">
    <source>
        <dbReference type="ARBA" id="ARBA00023015"/>
    </source>
</evidence>
<dbReference type="SUPFAM" id="SSF48452">
    <property type="entry name" value="TPR-like"/>
    <property type="match status" value="2"/>
</dbReference>
<proteinExistence type="inferred from homology"/>
<dbReference type="InterPro" id="IPR001867">
    <property type="entry name" value="OmpR/PhoB-type_DNA-bd"/>
</dbReference>
<dbReference type="Pfam" id="PF00486">
    <property type="entry name" value="Trans_reg_C"/>
    <property type="match status" value="1"/>
</dbReference>
<dbReference type="AlphaFoldDB" id="Q0RMR6"/>
<name>Q0RMR6_FRAAA</name>
<dbReference type="InterPro" id="IPR051677">
    <property type="entry name" value="AfsR-DnrI-RedD_regulator"/>
</dbReference>
<dbReference type="GO" id="GO:0003677">
    <property type="term" value="F:DNA binding"/>
    <property type="evidence" value="ECO:0007669"/>
    <property type="project" value="UniProtKB-UniRule"/>
</dbReference>
<dbReference type="eggNOG" id="COG3903">
    <property type="taxonomic scope" value="Bacteria"/>
</dbReference>
<dbReference type="PANTHER" id="PTHR35807">
    <property type="entry name" value="TRANSCRIPTIONAL REGULATOR REDD-RELATED"/>
    <property type="match status" value="1"/>
</dbReference>
<dbReference type="InterPro" id="IPR002182">
    <property type="entry name" value="NB-ARC"/>
</dbReference>
<dbReference type="GO" id="GO:0006355">
    <property type="term" value="P:regulation of DNA-templated transcription"/>
    <property type="evidence" value="ECO:0007669"/>
    <property type="project" value="InterPro"/>
</dbReference>
<evidence type="ECO:0000256" key="5">
    <source>
        <dbReference type="PROSITE-ProRule" id="PRU00339"/>
    </source>
</evidence>
<dbReference type="Gene3D" id="1.10.10.10">
    <property type="entry name" value="Winged helix-like DNA-binding domain superfamily/Winged helix DNA-binding domain"/>
    <property type="match status" value="1"/>
</dbReference>
<dbReference type="Pfam" id="PF03704">
    <property type="entry name" value="BTAD"/>
    <property type="match status" value="1"/>
</dbReference>
<dbReference type="InterPro" id="IPR016032">
    <property type="entry name" value="Sig_transdc_resp-reg_C-effctor"/>
</dbReference>
<dbReference type="InterPro" id="IPR019734">
    <property type="entry name" value="TPR_rpt"/>
</dbReference>
<dbReference type="PROSITE" id="PS51755">
    <property type="entry name" value="OMPR_PHOB"/>
    <property type="match status" value="1"/>
</dbReference>
<dbReference type="Pfam" id="PF00931">
    <property type="entry name" value="NB-ARC"/>
    <property type="match status" value="1"/>
</dbReference>
<keyword evidence="5" id="KW-0802">TPR repeat</keyword>
<keyword evidence="10" id="KW-1185">Reference proteome</keyword>
<dbReference type="eggNOG" id="COG3629">
    <property type="taxonomic scope" value="Bacteria"/>
</dbReference>
<dbReference type="Gene3D" id="1.25.40.10">
    <property type="entry name" value="Tetratricopeptide repeat domain"/>
    <property type="match status" value="2"/>
</dbReference>
<dbReference type="SUPFAM" id="SSF52540">
    <property type="entry name" value="P-loop containing nucleoside triphosphate hydrolases"/>
    <property type="match status" value="1"/>
</dbReference>
<dbReference type="SUPFAM" id="SSF46894">
    <property type="entry name" value="C-terminal effector domain of the bipartite response regulators"/>
    <property type="match status" value="1"/>
</dbReference>
<dbReference type="PRINTS" id="PR00364">
    <property type="entry name" value="DISEASERSIST"/>
</dbReference>
<evidence type="ECO:0000256" key="4">
    <source>
        <dbReference type="ARBA" id="ARBA00023163"/>
    </source>
</evidence>
<feature type="domain" description="OmpR/PhoB-type" evidence="8">
    <location>
        <begin position="1"/>
        <end position="74"/>
    </location>
</feature>
<keyword evidence="3 6" id="KW-0238">DNA-binding</keyword>
<comment type="similarity">
    <text evidence="1">Belongs to the AfsR/DnrI/RedD regulatory family.</text>
</comment>
<dbReference type="EMBL" id="CT573213">
    <property type="protein sequence ID" value="CAJ61181.1"/>
    <property type="molecule type" value="Genomic_DNA"/>
</dbReference>
<feature type="region of interest" description="Disordered" evidence="7">
    <location>
        <begin position="241"/>
        <end position="273"/>
    </location>
</feature>
<dbReference type="STRING" id="326424.FRAAL2534"/>